<dbReference type="SUPFAM" id="SSF55816">
    <property type="entry name" value="5'-nucleotidase (syn. UDP-sugar hydrolase), C-terminal domain"/>
    <property type="match status" value="1"/>
</dbReference>
<dbReference type="EMBL" id="FMZM01000009">
    <property type="protein sequence ID" value="SDD60503.1"/>
    <property type="molecule type" value="Genomic_DNA"/>
</dbReference>
<dbReference type="InterPro" id="IPR008979">
    <property type="entry name" value="Galactose-bd-like_sf"/>
</dbReference>
<dbReference type="PROSITE" id="PS51175">
    <property type="entry name" value="CBM6"/>
    <property type="match status" value="1"/>
</dbReference>
<gene>
    <name evidence="2" type="ORF">SAMN05421872_109161</name>
</gene>
<keyword evidence="3" id="KW-1185">Reference proteome</keyword>
<dbReference type="InterPro" id="IPR005084">
    <property type="entry name" value="CBM6"/>
</dbReference>
<dbReference type="Pfam" id="PF16640">
    <property type="entry name" value="Big_3_5"/>
    <property type="match status" value="1"/>
</dbReference>
<dbReference type="InterPro" id="IPR036907">
    <property type="entry name" value="5'-Nucleotdase_C_sf"/>
</dbReference>
<dbReference type="InterPro" id="IPR010496">
    <property type="entry name" value="AL/BT2_dom"/>
</dbReference>
<dbReference type="GO" id="GO:0008768">
    <property type="term" value="F:UDP-sugar diphosphatase activity"/>
    <property type="evidence" value="ECO:0007669"/>
    <property type="project" value="TreeGrafter"/>
</dbReference>
<dbReference type="InterPro" id="IPR032109">
    <property type="entry name" value="Big_3_5"/>
</dbReference>
<dbReference type="Pfam" id="PF02872">
    <property type="entry name" value="5_nucleotid_C"/>
    <property type="match status" value="1"/>
</dbReference>
<dbReference type="Pfam" id="PF06439">
    <property type="entry name" value="3keto-disac_hyd"/>
    <property type="match status" value="1"/>
</dbReference>
<dbReference type="InterPro" id="IPR008334">
    <property type="entry name" value="5'-Nucleotdase_C"/>
</dbReference>
<reference evidence="3" key="1">
    <citation type="submission" date="2016-10" db="EMBL/GenBank/DDBJ databases">
        <authorList>
            <person name="Varghese N."/>
            <person name="Submissions S."/>
        </authorList>
    </citation>
    <scope>NUCLEOTIDE SEQUENCE [LARGE SCALE GENOMIC DNA]</scope>
    <source>
        <strain evidence="3">CGMCC 4.6858</strain>
    </source>
</reference>
<feature type="signal peptide" evidence="1">
    <location>
        <begin position="1"/>
        <end position="26"/>
    </location>
</feature>
<dbReference type="GO" id="GO:0005975">
    <property type="term" value="P:carbohydrate metabolic process"/>
    <property type="evidence" value="ECO:0007669"/>
    <property type="project" value="UniProtKB-ARBA"/>
</dbReference>
<dbReference type="GO" id="GO:0009166">
    <property type="term" value="P:nucleotide catabolic process"/>
    <property type="evidence" value="ECO:0007669"/>
    <property type="project" value="InterPro"/>
</dbReference>
<dbReference type="PRINTS" id="PR01607">
    <property type="entry name" value="APYRASEFAMLY"/>
</dbReference>
<feature type="chain" id="PRO_5039697613" evidence="1">
    <location>
        <begin position="27"/>
        <end position="878"/>
    </location>
</feature>
<protein>
    <submittedName>
        <fullName evidence="2">Ig-like domain (Group 3)</fullName>
    </submittedName>
</protein>
<dbReference type="Gene3D" id="3.90.780.10">
    <property type="entry name" value="5'-Nucleotidase, C-terminal domain"/>
    <property type="match status" value="1"/>
</dbReference>
<evidence type="ECO:0000313" key="3">
    <source>
        <dbReference type="Proteomes" id="UP000199034"/>
    </source>
</evidence>
<dbReference type="GO" id="GO:0008253">
    <property type="term" value="F:5'-nucleotidase activity"/>
    <property type="evidence" value="ECO:0007669"/>
    <property type="project" value="TreeGrafter"/>
</dbReference>
<dbReference type="Gene3D" id="2.60.120.560">
    <property type="entry name" value="Exo-inulinase, domain 1"/>
    <property type="match status" value="1"/>
</dbReference>
<keyword evidence="1" id="KW-0732">Signal</keyword>
<dbReference type="GO" id="GO:0030246">
    <property type="term" value="F:carbohydrate binding"/>
    <property type="evidence" value="ECO:0007669"/>
    <property type="project" value="InterPro"/>
</dbReference>
<dbReference type="Gene3D" id="2.60.120.260">
    <property type="entry name" value="Galactose-binding domain-like"/>
    <property type="match status" value="1"/>
</dbReference>
<organism evidence="2 3">
    <name type="scientific">Nocardioides lianchengensis</name>
    <dbReference type="NCBI Taxonomy" id="1045774"/>
    <lineage>
        <taxon>Bacteria</taxon>
        <taxon>Bacillati</taxon>
        <taxon>Actinomycetota</taxon>
        <taxon>Actinomycetes</taxon>
        <taxon>Propionibacteriales</taxon>
        <taxon>Nocardioidaceae</taxon>
        <taxon>Nocardioides</taxon>
    </lineage>
</organism>
<dbReference type="Proteomes" id="UP000199034">
    <property type="component" value="Unassembled WGS sequence"/>
</dbReference>
<dbReference type="GO" id="GO:0030288">
    <property type="term" value="C:outer membrane-bounded periplasmic space"/>
    <property type="evidence" value="ECO:0007669"/>
    <property type="project" value="TreeGrafter"/>
</dbReference>
<dbReference type="RefSeq" id="WP_170867113.1">
    <property type="nucleotide sequence ID" value="NZ_FMZM01000009.1"/>
</dbReference>
<sequence>MNVLRRSLQRAAVLVAALSVPLTALAVTAAPATAAVGDEVIAWLEVEDGVISGGPALNSGDHGNFSGTGSYTFRETGMQSTMTVNAPAAGTYPVYIRYAAGPLTPEENVTRAMGLLTNGGSRQQVSYPITSLENWEAWRFSTATVTLNQGPNTIAVQCDRGQEICRLNFDAIQVGGTAPDPCPATAPETGWTSLFDGTFATFDGWRKAGAGGFGRQTDCTIRGFRGRGATWLTTQQQGPYTLELDWRRGDADAVSSVYVASGSRGGADPAGGFRIPIGTSTGAIVPTGGTAKPADAEKVAAALKPVVGQWNTYSIRLTGSRVRVHLNGTLVNTLDLPEPVSTTGFIGLENPAGSDHVSFRAIRLKPDVDVAQVAAPFTRATRANGTTVNPGGESTLGHLVADVQKWATGDTQLALVRPGSLGGDLAGGATSFPAVLTYQQAAAAQPSSDTLVTLSLTGTQLKAVLEQQWQRSAGGGIPSVPFLRLGTSAGFTSTHDPSAPEGSRITGMWLDGEPISPTASYSVAVDSTLAAGGDNFRAFLGATDKQDTGTPVLEALLDYLDEHADPAAGGSPLVPGRAQHAVGVTIPGGAPASYPLGGALAVDLSSLAFPSTADLKDSSVAVSLGGKRLASFPVDNTVGNAVSDEYGTAAVRATVPADAPLGATTLRIVGNKTGTTVELPITVSAASSTTSVRIAPSAVAVRRGTAGVTVTVASAGPTPTGTVELLVGGVKRANLTLVGGRATGTVGPFTAVGSQIVTARYLGSAATLPSTSAAAKLTVRKAVATVTAKVAPGKVVARKTRAKVTVTVTAPGLTPSGRVTVKVGTRTYAATLKGGRATVRLVRLTKPGTVRATVTYLGDTLTEKASTTARIKVTRAKR</sequence>
<dbReference type="SUPFAM" id="SSF49785">
    <property type="entry name" value="Galactose-binding domain-like"/>
    <property type="match status" value="1"/>
</dbReference>
<dbReference type="AlphaFoldDB" id="A0A1G6W458"/>
<accession>A0A1G6W458</accession>
<dbReference type="STRING" id="1045774.SAMN05421872_109161"/>
<evidence type="ECO:0000313" key="2">
    <source>
        <dbReference type="EMBL" id="SDD60503.1"/>
    </source>
</evidence>
<evidence type="ECO:0000256" key="1">
    <source>
        <dbReference type="SAM" id="SignalP"/>
    </source>
</evidence>
<dbReference type="InterPro" id="IPR006179">
    <property type="entry name" value="5_nucleotidase/apyrase"/>
</dbReference>
<dbReference type="PANTHER" id="PTHR11575">
    <property type="entry name" value="5'-NUCLEOTIDASE-RELATED"/>
    <property type="match status" value="1"/>
</dbReference>
<dbReference type="InterPro" id="IPR013783">
    <property type="entry name" value="Ig-like_fold"/>
</dbReference>
<dbReference type="Gene3D" id="2.60.40.10">
    <property type="entry name" value="Immunoglobulins"/>
    <property type="match status" value="1"/>
</dbReference>
<dbReference type="PANTHER" id="PTHR11575:SF24">
    <property type="entry name" value="5'-NUCLEOTIDASE"/>
    <property type="match status" value="1"/>
</dbReference>
<name>A0A1G6W458_9ACTN</name>
<proteinExistence type="predicted"/>